<protein>
    <recommendedName>
        <fullName evidence="8">Cobyrinate a,c-diamide synthase</fullName>
        <ecNumber evidence="8">6.3.5.11</ecNumber>
    </recommendedName>
    <alternativeName>
        <fullName evidence="8">Cobyrinic acid a,c-diamide synthetase</fullName>
    </alternativeName>
</protein>
<comment type="pathway">
    <text evidence="8">Cofactor biosynthesis; adenosylcobalamin biosynthesis; cob(II)yrinate a,c-diamide from sirohydrochlorin (anaerobic route): step 10/10.</text>
</comment>
<dbReference type="InterPro" id="IPR004484">
    <property type="entry name" value="CbiA/CobB_synth"/>
</dbReference>
<keyword evidence="4 8" id="KW-0547">Nucleotide-binding</keyword>
<dbReference type="CDD" id="cd03130">
    <property type="entry name" value="GATase1_CobB"/>
    <property type="match status" value="1"/>
</dbReference>
<dbReference type="RefSeq" id="WP_406700633.1">
    <property type="nucleotide sequence ID" value="NZ_CP155447.1"/>
</dbReference>
<feature type="site" description="Increases nucleophilicity of active site Cys" evidence="8">
    <location>
        <position position="440"/>
    </location>
</feature>
<comment type="similarity">
    <text evidence="8">Belongs to the CobB/CbiA family.</text>
</comment>
<dbReference type="Gene3D" id="3.40.50.880">
    <property type="match status" value="1"/>
</dbReference>
<dbReference type="PROSITE" id="PS51274">
    <property type="entry name" value="GATASE_COBBQ"/>
    <property type="match status" value="1"/>
</dbReference>
<dbReference type="EC" id="6.3.5.11" evidence="8"/>
<dbReference type="EMBL" id="CP155447">
    <property type="protein sequence ID" value="XBH07793.1"/>
    <property type="molecule type" value="Genomic_DNA"/>
</dbReference>
<evidence type="ECO:0000256" key="7">
    <source>
        <dbReference type="ARBA" id="ARBA00022962"/>
    </source>
</evidence>
<dbReference type="Gene3D" id="3.40.50.300">
    <property type="entry name" value="P-loop containing nucleotide triphosphate hydrolases"/>
    <property type="match status" value="2"/>
</dbReference>
<feature type="domain" description="CobQ/CobB/MinD/ParA nucleotide binding" evidence="9">
    <location>
        <begin position="6"/>
        <end position="190"/>
    </location>
</feature>
<dbReference type="NCBIfam" id="NF002204">
    <property type="entry name" value="PRK01077.1"/>
    <property type="match status" value="1"/>
</dbReference>
<dbReference type="InterPro" id="IPR011698">
    <property type="entry name" value="GATase_3"/>
</dbReference>
<dbReference type="CDD" id="cd05388">
    <property type="entry name" value="CobB_N"/>
    <property type="match status" value="1"/>
</dbReference>
<feature type="active site" description="Nucleophile" evidence="8">
    <location>
        <position position="338"/>
    </location>
</feature>
<dbReference type="PANTHER" id="PTHR43873">
    <property type="entry name" value="COBYRINATE A,C-DIAMIDE SYNTHASE"/>
    <property type="match status" value="1"/>
</dbReference>
<keyword evidence="5 8" id="KW-0067">ATP-binding</keyword>
<sequence>MTTPAVIVAGTHSGSGKTTVTLAILAALTRRGVRVQGFKVGPDFIDPGHHTRITGRPSRNLDTWLLDPTALAETYRNGTIGSDLAVIEGVMGLFDGRGGLDESGSTADLARLLGLPVVLVVDARGLARSIVPLVLGFARFDESVRVKGVVANNVGSHRHFAEYLAPGLRADTPDLSLLGYLMRNELLSIPSRHLGLWTAEELALDSSLANALADVAESTLDLDRLVELARVPDLAPPPPPPQNVAPASAARPTIRVGLARDSAFCFYYEDNLDHLRAAGAEIVPFSPLLDPDLPPGIDLLYLGGGYPEIHAARLAANLAMRSSIRSFHAQGGTILAECGGMMACTEVLRDLEGKDHALWGLIPARAVMQSKFAALGYVSVIAERDTVLGCEGTTVRGHEFHYSQLEPQASLRYATSLNRPGREPKPDGVQIGGLLAGYAHLHFGSNERVAANLIESAKTSW</sequence>
<evidence type="ECO:0000259" key="9">
    <source>
        <dbReference type="Pfam" id="PF01656"/>
    </source>
</evidence>
<evidence type="ECO:0000313" key="11">
    <source>
        <dbReference type="EMBL" id="XBH07793.1"/>
    </source>
</evidence>
<keyword evidence="7 8" id="KW-0315">Glutamine amidotransferase</keyword>
<comment type="catalytic activity">
    <reaction evidence="8">
        <text>cob(II)yrinate + 2 L-glutamine + 2 ATP + 2 H2O = cob(II)yrinate a,c diamide + 2 L-glutamate + 2 ADP + 2 phosphate + 2 H(+)</text>
        <dbReference type="Rhea" id="RHEA:26289"/>
        <dbReference type="ChEBI" id="CHEBI:15377"/>
        <dbReference type="ChEBI" id="CHEBI:15378"/>
        <dbReference type="ChEBI" id="CHEBI:29985"/>
        <dbReference type="ChEBI" id="CHEBI:30616"/>
        <dbReference type="ChEBI" id="CHEBI:43474"/>
        <dbReference type="ChEBI" id="CHEBI:58359"/>
        <dbReference type="ChEBI" id="CHEBI:58537"/>
        <dbReference type="ChEBI" id="CHEBI:58894"/>
        <dbReference type="ChEBI" id="CHEBI:456216"/>
        <dbReference type="EC" id="6.3.5.11"/>
    </reaction>
</comment>
<evidence type="ECO:0000256" key="2">
    <source>
        <dbReference type="ARBA" id="ARBA00022573"/>
    </source>
</evidence>
<dbReference type="Pfam" id="PF01656">
    <property type="entry name" value="CbiA"/>
    <property type="match status" value="1"/>
</dbReference>
<dbReference type="InterPro" id="IPR002586">
    <property type="entry name" value="CobQ/CobB/MinD/ParA_Nub-bd_dom"/>
</dbReference>
<name>A0AAU7CQS0_9BACT</name>
<dbReference type="InterPro" id="IPR027417">
    <property type="entry name" value="P-loop_NTPase"/>
</dbReference>
<keyword evidence="6 8" id="KW-0460">Magnesium</keyword>
<evidence type="ECO:0000256" key="8">
    <source>
        <dbReference type="HAMAP-Rule" id="MF_00027"/>
    </source>
</evidence>
<dbReference type="GO" id="GO:0005524">
    <property type="term" value="F:ATP binding"/>
    <property type="evidence" value="ECO:0007669"/>
    <property type="project" value="UniProtKB-UniRule"/>
</dbReference>
<comment type="domain">
    <text evidence="8">Comprises of two domains. The C-terminal domain contains the binding site for glutamine and catalyzes the hydrolysis of this substrate to glutamate and ammonia. The N-terminal domain is anticipated to bind ATP and cobyrinate and catalyzes the ultimate synthesis of the diamide product. The ammonia produced via the glutaminase domain is probably translocated to the adjacent domain via a molecular tunnel, where it reacts with an activated intermediate.</text>
</comment>
<organism evidence="11">
    <name type="scientific">Singulisphaera sp. Ch08</name>
    <dbReference type="NCBI Taxonomy" id="3120278"/>
    <lineage>
        <taxon>Bacteria</taxon>
        <taxon>Pseudomonadati</taxon>
        <taxon>Planctomycetota</taxon>
        <taxon>Planctomycetia</taxon>
        <taxon>Isosphaerales</taxon>
        <taxon>Isosphaeraceae</taxon>
        <taxon>Singulisphaera</taxon>
    </lineage>
</organism>
<dbReference type="AlphaFoldDB" id="A0AAU7CQS0"/>
<comment type="cofactor">
    <cofactor evidence="1 8">
        <name>Mg(2+)</name>
        <dbReference type="ChEBI" id="CHEBI:18420"/>
    </cofactor>
</comment>
<accession>A0AAU7CQS0</accession>
<evidence type="ECO:0000256" key="1">
    <source>
        <dbReference type="ARBA" id="ARBA00001946"/>
    </source>
</evidence>
<dbReference type="PANTHER" id="PTHR43873:SF1">
    <property type="entry name" value="COBYRINATE A,C-DIAMIDE SYNTHASE"/>
    <property type="match status" value="1"/>
</dbReference>
<feature type="domain" description="CobB/CobQ-like glutamine amidotransferase" evidence="10">
    <location>
        <begin position="255"/>
        <end position="446"/>
    </location>
</feature>
<evidence type="ECO:0000256" key="6">
    <source>
        <dbReference type="ARBA" id="ARBA00022842"/>
    </source>
</evidence>
<gene>
    <name evidence="8" type="primary">cbiA</name>
    <name evidence="11" type="ORF">V5E97_17695</name>
</gene>
<evidence type="ECO:0000256" key="3">
    <source>
        <dbReference type="ARBA" id="ARBA00022598"/>
    </source>
</evidence>
<keyword evidence="3 8" id="KW-0436">Ligase</keyword>
<dbReference type="SUPFAM" id="SSF52317">
    <property type="entry name" value="Class I glutamine amidotransferase-like"/>
    <property type="match status" value="1"/>
</dbReference>
<dbReference type="InterPro" id="IPR029062">
    <property type="entry name" value="Class_I_gatase-like"/>
</dbReference>
<keyword evidence="2 8" id="KW-0169">Cobalamin biosynthesis</keyword>
<evidence type="ECO:0000256" key="5">
    <source>
        <dbReference type="ARBA" id="ARBA00022840"/>
    </source>
</evidence>
<comment type="function">
    <text evidence="8">Catalyzes the ATP-dependent amidation of the two carboxylate groups at positions a and c of cobyrinate, using either L-glutamine or ammonia as the nitrogen source.</text>
</comment>
<evidence type="ECO:0000259" key="10">
    <source>
        <dbReference type="Pfam" id="PF07685"/>
    </source>
</evidence>
<comment type="miscellaneous">
    <text evidence="8">The a and c carboxylates of cobyrinate are activated for nucleophilic attack via formation of a phosphorylated intermediate by ATP. CbiA catalyzes first the amidation of the c-carboxylate, and then that of the a-carboxylate.</text>
</comment>
<dbReference type="GO" id="GO:0009236">
    <property type="term" value="P:cobalamin biosynthetic process"/>
    <property type="evidence" value="ECO:0007669"/>
    <property type="project" value="UniProtKB-UniRule"/>
</dbReference>
<dbReference type="SUPFAM" id="SSF52540">
    <property type="entry name" value="P-loop containing nucleoside triphosphate hydrolases"/>
    <property type="match status" value="1"/>
</dbReference>
<dbReference type="Pfam" id="PF07685">
    <property type="entry name" value="GATase_3"/>
    <property type="match status" value="1"/>
</dbReference>
<proteinExistence type="inferred from homology"/>
<dbReference type="GO" id="GO:0042242">
    <property type="term" value="F:cobyrinic acid a,c-diamide synthase activity"/>
    <property type="evidence" value="ECO:0007669"/>
    <property type="project" value="UniProtKB-UniRule"/>
</dbReference>
<dbReference type="NCBIfam" id="TIGR00379">
    <property type="entry name" value="cobB"/>
    <property type="match status" value="1"/>
</dbReference>
<evidence type="ECO:0000256" key="4">
    <source>
        <dbReference type="ARBA" id="ARBA00022741"/>
    </source>
</evidence>
<dbReference type="HAMAP" id="MF_00027">
    <property type="entry name" value="CobB_CbiA"/>
    <property type="match status" value="1"/>
</dbReference>
<reference evidence="11" key="1">
    <citation type="submission" date="2024-05" db="EMBL/GenBank/DDBJ databases">
        <title>Planctomycetes of the genus Singulisphaera possess chitinolytic capabilities.</title>
        <authorList>
            <person name="Ivanova A."/>
        </authorList>
    </citation>
    <scope>NUCLEOTIDE SEQUENCE</scope>
    <source>
        <strain evidence="11">Ch08T</strain>
    </source>
</reference>